<dbReference type="Proteomes" id="UP001464891">
    <property type="component" value="Unassembled WGS sequence"/>
</dbReference>
<name>A0ABV0JDX2_9CYAN</name>
<proteinExistence type="predicted"/>
<protein>
    <submittedName>
        <fullName evidence="2">Uncharacterized protein</fullName>
    </submittedName>
</protein>
<dbReference type="EMBL" id="JAMPKM010000018">
    <property type="protein sequence ID" value="MEP0819988.1"/>
    <property type="molecule type" value="Genomic_DNA"/>
</dbReference>
<feature type="region of interest" description="Disordered" evidence="1">
    <location>
        <begin position="34"/>
        <end position="54"/>
    </location>
</feature>
<evidence type="ECO:0000313" key="2">
    <source>
        <dbReference type="EMBL" id="MEP0819988.1"/>
    </source>
</evidence>
<reference evidence="2 3" key="1">
    <citation type="submission" date="2022-04" db="EMBL/GenBank/DDBJ databases">
        <title>Positive selection, recombination, and allopatry shape intraspecific diversity of widespread and dominant cyanobacteria.</title>
        <authorList>
            <person name="Wei J."/>
            <person name="Shu W."/>
            <person name="Hu C."/>
        </authorList>
    </citation>
    <scope>NUCLEOTIDE SEQUENCE [LARGE SCALE GENOMIC DNA]</scope>
    <source>
        <strain evidence="2 3">GB2-A4</strain>
    </source>
</reference>
<organism evidence="2 3">
    <name type="scientific">Trichocoleus desertorum GB2-A4</name>
    <dbReference type="NCBI Taxonomy" id="2933944"/>
    <lineage>
        <taxon>Bacteria</taxon>
        <taxon>Bacillati</taxon>
        <taxon>Cyanobacteriota</taxon>
        <taxon>Cyanophyceae</taxon>
        <taxon>Leptolyngbyales</taxon>
        <taxon>Trichocoleusaceae</taxon>
        <taxon>Trichocoleus</taxon>
    </lineage>
</organism>
<dbReference type="RefSeq" id="WP_190442597.1">
    <property type="nucleotide sequence ID" value="NZ_JAMPKM010000018.1"/>
</dbReference>
<keyword evidence="3" id="KW-1185">Reference proteome</keyword>
<evidence type="ECO:0000256" key="1">
    <source>
        <dbReference type="SAM" id="MobiDB-lite"/>
    </source>
</evidence>
<evidence type="ECO:0000313" key="3">
    <source>
        <dbReference type="Proteomes" id="UP001464891"/>
    </source>
</evidence>
<accession>A0ABV0JDX2</accession>
<comment type="caution">
    <text evidence="2">The sequence shown here is derived from an EMBL/GenBank/DDBJ whole genome shotgun (WGS) entry which is preliminary data.</text>
</comment>
<gene>
    <name evidence="2" type="ORF">NC998_23055</name>
</gene>
<sequence>MFILQQELALYDLHQQQIAACDVQIEQCLMSFDTKTDQPPPSAKNKRRKTTQNAPAFDCGCSYIE</sequence>